<dbReference type="PANTHER" id="PTHR34504">
    <property type="entry name" value="ANTITOXIN HICB"/>
    <property type="match status" value="1"/>
</dbReference>
<dbReference type="STRING" id="1618342.UY40_C0018G0002"/>
<dbReference type="InterPro" id="IPR031807">
    <property type="entry name" value="HicB-like"/>
</dbReference>
<dbReference type="Gene3D" id="3.30.160.250">
    <property type="match status" value="1"/>
</dbReference>
<sequence>MVQYQYLVVLIPQEEGGYTVSVPALPGCISEGETKAAALKNIKDAIEGYLVTARKHKLPIFSGTQELEEIEVVAGVTKGA</sequence>
<feature type="domain" description="HicB-like antitoxin of toxin-antitoxin system" evidence="1">
    <location>
        <begin position="6"/>
        <end position="56"/>
    </location>
</feature>
<dbReference type="Proteomes" id="UP000034119">
    <property type="component" value="Unassembled WGS sequence"/>
</dbReference>
<reference evidence="2 3" key="1">
    <citation type="journal article" date="2015" name="Nature">
        <title>rRNA introns, odd ribosomes, and small enigmatic genomes across a large radiation of phyla.</title>
        <authorList>
            <person name="Brown C.T."/>
            <person name="Hug L.A."/>
            <person name="Thomas B.C."/>
            <person name="Sharon I."/>
            <person name="Castelle C.J."/>
            <person name="Singh A."/>
            <person name="Wilkins M.J."/>
            <person name="Williams K.H."/>
            <person name="Banfield J.F."/>
        </authorList>
    </citation>
    <scope>NUCLEOTIDE SEQUENCE [LARGE SCALE GENOMIC DNA]</scope>
</reference>
<dbReference type="Pfam" id="PF15919">
    <property type="entry name" value="HicB_lk_antitox"/>
    <property type="match status" value="1"/>
</dbReference>
<name>A0A0G1VGS0_9BACT</name>
<evidence type="ECO:0000313" key="2">
    <source>
        <dbReference type="EMBL" id="KKW05485.1"/>
    </source>
</evidence>
<dbReference type="AlphaFoldDB" id="A0A0G1VGS0"/>
<gene>
    <name evidence="2" type="ORF">UY40_C0018G0002</name>
</gene>
<dbReference type="InterPro" id="IPR051404">
    <property type="entry name" value="TA_system_antitoxin"/>
</dbReference>
<dbReference type="SUPFAM" id="SSF143100">
    <property type="entry name" value="TTHA1013/TTHA0281-like"/>
    <property type="match status" value="1"/>
</dbReference>
<comment type="caution">
    <text evidence="2">The sequence shown here is derived from an EMBL/GenBank/DDBJ whole genome shotgun (WGS) entry which is preliminary data.</text>
</comment>
<protein>
    <recommendedName>
        <fullName evidence="1">HicB-like antitoxin of toxin-antitoxin system domain-containing protein</fullName>
    </recommendedName>
</protein>
<evidence type="ECO:0000313" key="3">
    <source>
        <dbReference type="Proteomes" id="UP000034119"/>
    </source>
</evidence>
<dbReference type="PANTHER" id="PTHR34504:SF2">
    <property type="entry name" value="UPF0150 PROTEIN SSL0259"/>
    <property type="match status" value="1"/>
</dbReference>
<organism evidence="2 3">
    <name type="scientific">candidate division CPR1 bacterium GW2011_GWC1_49_13</name>
    <dbReference type="NCBI Taxonomy" id="1618342"/>
    <lineage>
        <taxon>Bacteria</taxon>
        <taxon>candidate division CPR1</taxon>
    </lineage>
</organism>
<accession>A0A0G1VGS0</accession>
<dbReference type="InterPro" id="IPR035069">
    <property type="entry name" value="TTHA1013/TTHA0281-like"/>
</dbReference>
<proteinExistence type="predicted"/>
<evidence type="ECO:0000259" key="1">
    <source>
        <dbReference type="Pfam" id="PF15919"/>
    </source>
</evidence>
<dbReference type="EMBL" id="LCPW01000018">
    <property type="protein sequence ID" value="KKW05485.1"/>
    <property type="molecule type" value="Genomic_DNA"/>
</dbReference>